<evidence type="ECO:0000256" key="8">
    <source>
        <dbReference type="SAM" id="MobiDB-lite"/>
    </source>
</evidence>
<dbReference type="EMBL" id="BQXS01011571">
    <property type="protein sequence ID" value="GKT14205.1"/>
    <property type="molecule type" value="Genomic_DNA"/>
</dbReference>
<proteinExistence type="inferred from homology"/>
<dbReference type="InterPro" id="IPR044189">
    <property type="entry name" value="XPO4/7-like"/>
</dbReference>
<dbReference type="PANTHER" id="PTHR12596:SF2">
    <property type="entry name" value="EXPORTIN-7 ISOFORM X1"/>
    <property type="match status" value="1"/>
</dbReference>
<evidence type="ECO:0000256" key="1">
    <source>
        <dbReference type="ARBA" id="ARBA00004123"/>
    </source>
</evidence>
<evidence type="ECO:0000256" key="5">
    <source>
        <dbReference type="ARBA" id="ARBA00022490"/>
    </source>
</evidence>
<evidence type="ECO:0000256" key="3">
    <source>
        <dbReference type="ARBA" id="ARBA00009466"/>
    </source>
</evidence>
<accession>A0ABQ5JV37</accession>
<evidence type="ECO:0000313" key="9">
    <source>
        <dbReference type="EMBL" id="GKT14205.1"/>
    </source>
</evidence>
<comment type="caution">
    <text evidence="9">The sequence shown here is derived from an EMBL/GenBank/DDBJ whole genome shotgun (WGS) entry which is preliminary data.</text>
</comment>
<name>A0ABQ5JV37_9EUKA</name>
<evidence type="ECO:0000256" key="6">
    <source>
        <dbReference type="ARBA" id="ARBA00022927"/>
    </source>
</evidence>
<comment type="similarity">
    <text evidence="3">Belongs to the exportin family.</text>
</comment>
<dbReference type="PANTHER" id="PTHR12596">
    <property type="entry name" value="EXPORTIN 4,7-RELATED"/>
    <property type="match status" value="1"/>
</dbReference>
<comment type="subcellular location">
    <subcellularLocation>
        <location evidence="2">Cytoplasm</location>
    </subcellularLocation>
    <subcellularLocation>
        <location evidence="1">Nucleus</location>
    </subcellularLocation>
</comment>
<evidence type="ECO:0000313" key="10">
    <source>
        <dbReference type="Proteomes" id="UP001057375"/>
    </source>
</evidence>
<evidence type="ECO:0000256" key="7">
    <source>
        <dbReference type="ARBA" id="ARBA00023242"/>
    </source>
</evidence>
<keyword evidence="5" id="KW-0963">Cytoplasm</keyword>
<dbReference type="Proteomes" id="UP001057375">
    <property type="component" value="Unassembled WGS sequence"/>
</dbReference>
<sequence>MADELEIFSDLAKDYYSPDLKKSEAAAKQLAPLLGHQKVIPILVRTLSHAHDEHAILLACNCWIPSLSNFVRAATSPSAIIQVLNSLDISDGEVAIATSTKKITNSPLTVFEELRGEIGAIIRERWFKLSPTASRLLFQVFSYTLIFPELHSENMAARTSSFSFINDLCMSMSLPSPEELVSSPSQAMVALTSCSCLYHLVQSLANPPKSISYSHIVKTLDWAKRDVLTNIFKAAVGCLLTLVHGSHKSFLDFHAAAQACSNPKWEREQMEAAVYGGPASTSTISVLLFRLLSLCVKLISDCVLLPISSNRLPFPRYYYYDTHKDDIVQVDIPADWADLLNDGRLLEGLFDCYEALACACLARFEDISECAKFRNIVSVSMSACLETLLNLASIKRCWYNHIKKYPGLRDSFCQVFMQRTAKIMRNMCGFFHVSLSETTRGVKEVTRVESDSYSQCLFTLFGSDGFSSQKAMILCDMGERNLYKFCLFLHRIKTAFSVRKLREIDPGSDWVKIIYKFTKSIIVCHSHSCDHLASSDDSSAISYIQYSELIRAFGYLSQVWARFVSAWATVPDCGELNKLAADVMQSFVSSQLNLVTVVYSSLDDGGAEEDVLGDGMLSPVLEGLQHVAKTLEESSVPFFRSALKDRVPRLSSLFEMCRDVAVKVPTALSRTCSESERSSISESTQMFGSFTGIGMISSQPKKPSADTYIVKGISFDHLKEITVLEAELSWLLKVISCFLSSRTHIDTKFQRVDAAVAGQLFMLMQRCTCPLVDLHKLVSDHPDIVRSIEDGMLTVPANLNHYIHPLPSHMSLDNALVDYMNKFVHKYAFSEHQNYSECFQELQMTVNIRHRADLIDFVITKCLSTISNYCRIAPSDEYLGMCEEMVVVDSVKLIAALSESREVSEIVGKIEKLRGFLRGDESAFAPCFKSFPSLLLVPRLKEACKDFYRALGKIAQSEENADVVDEFSHAMLSPAAAAAEVCETQQGDIQAILAFLPGYYIAVCGFFHAFNRIKTFSCVLDVAVRRKWIEATYIIACNAAAHTSTNESAALTCTSICECVKEPAVQRMRRIQFSPFDSSGFTLYRGMCSIVTVIASSVGAERGIQSKIDGKHFLYSENAEKIAAHTSTNESAALTCTSICECVKEPAVQRMRRIQFSPFDSSGFTLYRGMCSIVTVIASSVGAERGIQSKIDGKHFLYSENAEKIGFIPFRERQEKVFKGSDEEDEDDTSGPLRESSLYTSSSSASDSKSLESSATLLSSILGCAHVLLLSKISSPGVFALFGDTCVISLVLSVGCLIGTISPTNVSTHMELTIPIAKTLQALLGTHAAVFPCFGPHTRLTILSHAHEAIISVKKDQSVTATEVATALKDFFTHAARQVVRNGVAEMLRMGRKPDQLTLQSAHTTKVACNTAMCVHRGLQHDSRREEICAEDKVSLDYLLGSGVSDTSRLPPQAPPEVIPLPFEPIPIMFTSFFDHAAVPNIQAGDKIDKTFNNWYLTYPLVPMMVYMKQGVFPCISAVLSARLDTKTLQRVLPNASSIILKDLNQNDLTAAARDQLQENLQALTLMIME</sequence>
<keyword evidence="10" id="KW-1185">Reference proteome</keyword>
<organism evidence="9 10">
    <name type="scientific">Aduncisulcus paluster</name>
    <dbReference type="NCBI Taxonomy" id="2918883"/>
    <lineage>
        <taxon>Eukaryota</taxon>
        <taxon>Metamonada</taxon>
        <taxon>Carpediemonas-like organisms</taxon>
        <taxon>Aduncisulcus</taxon>
    </lineage>
</organism>
<protein>
    <submittedName>
        <fullName evidence="9">Exportin 4/7-like protein</fullName>
    </submittedName>
</protein>
<evidence type="ECO:0000256" key="2">
    <source>
        <dbReference type="ARBA" id="ARBA00004496"/>
    </source>
</evidence>
<keyword evidence="4" id="KW-0813">Transport</keyword>
<reference evidence="9" key="1">
    <citation type="submission" date="2022-03" db="EMBL/GenBank/DDBJ databases">
        <title>Draft genome sequence of Aduncisulcus paluster, a free-living microaerophilic Fornicata.</title>
        <authorList>
            <person name="Yuyama I."/>
            <person name="Kume K."/>
            <person name="Tamura T."/>
            <person name="Inagaki Y."/>
            <person name="Hashimoto T."/>
        </authorList>
    </citation>
    <scope>NUCLEOTIDE SEQUENCE</scope>
    <source>
        <strain evidence="9">NY0171</strain>
    </source>
</reference>
<feature type="compositionally biased region" description="Low complexity" evidence="8">
    <location>
        <begin position="1235"/>
        <end position="1248"/>
    </location>
</feature>
<keyword evidence="6" id="KW-0653">Protein transport</keyword>
<evidence type="ECO:0000256" key="4">
    <source>
        <dbReference type="ARBA" id="ARBA00022448"/>
    </source>
</evidence>
<feature type="region of interest" description="Disordered" evidence="8">
    <location>
        <begin position="1218"/>
        <end position="1248"/>
    </location>
</feature>
<gene>
    <name evidence="9" type="ORF">ADUPG1_010441</name>
</gene>
<keyword evidence="7" id="KW-0539">Nucleus</keyword>